<keyword evidence="3" id="KW-0285">Flavoprotein</keyword>
<dbReference type="InterPro" id="IPR036922">
    <property type="entry name" value="Rieske_2Fe-2S_sf"/>
</dbReference>
<sequence length="517" mass="57737">MREVDFDEHTHMLLVNQNGRLRALGGRCPHRGAPLHKGVLSNGRVRCPWHGACFDLETGDIENFPGLDSLPCHRMAVDSKGQVLVRAKRSQLSKTSRIKEMAVRQCRDQRCFVVVGGGPSGAVCVENLRQEGFTGRLILVCRERYLPYDRVEVMNFQAKSMDQLCFRDEKFYRDHDIEVRRGVSAKKLDTLRKELHCSNGKVLQYDKIYLATGYSAVRPDIPGVELGNVKTIRDICDARSIFNMVNTKTRVVCLGSSFMAVEAAAHLVSRAGSVTLVARQNVPFKTHLGEQIGRRILQLLEDNGVHLRMNSDIARILENPLGQVKKVELVDRSRIPCDLLILGTGCQCNTEFLIDSGVSVNPNGSVNVNDFLETNVRHVYAGGDIANAYILGGYKDRVNISHYGLAQYHGRVAAMNMCGHIKKVEEIPFFYTIIFGKAFRSAGYGDYREVIIDGSLEDLQFVAYFVDNKDVVTAVASCGRDSVVAKFAELISQGKGLWLCQIADPKKRNKWLSLITP</sequence>
<reference evidence="11" key="1">
    <citation type="submission" date="2025-05" db="UniProtKB">
        <authorList>
            <consortium name="RefSeq"/>
        </authorList>
    </citation>
    <scope>NUCLEOTIDE SEQUENCE [LARGE SCALE GENOMIC DNA]</scope>
    <source>
        <strain evidence="11">14028-0561.14</strain>
    </source>
</reference>
<dbReference type="InterPro" id="IPR036188">
    <property type="entry name" value="FAD/NAD-bd_sf"/>
</dbReference>
<evidence type="ECO:0000256" key="2">
    <source>
        <dbReference type="ARBA" id="ARBA00006442"/>
    </source>
</evidence>
<evidence type="ECO:0000256" key="7">
    <source>
        <dbReference type="ARBA" id="ARBA00023002"/>
    </source>
</evidence>
<name>A0A6P4IYH4_DROKI</name>
<dbReference type="Gene3D" id="3.50.50.60">
    <property type="entry name" value="FAD/NAD(P)-binding domain"/>
    <property type="match status" value="2"/>
</dbReference>
<dbReference type="AlphaFoldDB" id="A0A6P4IYH4"/>
<dbReference type="PANTHER" id="PTHR43557:SF2">
    <property type="entry name" value="RIESKE DOMAIN-CONTAINING PROTEIN-RELATED"/>
    <property type="match status" value="1"/>
</dbReference>
<evidence type="ECO:0000256" key="6">
    <source>
        <dbReference type="ARBA" id="ARBA00022827"/>
    </source>
</evidence>
<keyword evidence="11" id="KW-1185">Reference proteome</keyword>
<keyword evidence="4" id="KW-0001">2Fe-2S</keyword>
<evidence type="ECO:0000313" key="11">
    <source>
        <dbReference type="Proteomes" id="UP001652661"/>
    </source>
</evidence>
<comment type="cofactor">
    <cofactor evidence="1">
        <name>FAD</name>
        <dbReference type="ChEBI" id="CHEBI:57692"/>
    </cofactor>
</comment>
<dbReference type="Gene3D" id="3.30.390.30">
    <property type="match status" value="1"/>
</dbReference>
<dbReference type="Pfam" id="PF07992">
    <property type="entry name" value="Pyr_redox_2"/>
    <property type="match status" value="1"/>
</dbReference>
<evidence type="ECO:0000313" key="12">
    <source>
        <dbReference type="RefSeq" id="XP_017033650.2"/>
    </source>
</evidence>
<dbReference type="SUPFAM" id="SSF51905">
    <property type="entry name" value="FAD/NAD(P)-binding domain"/>
    <property type="match status" value="1"/>
</dbReference>
<keyword evidence="7" id="KW-0560">Oxidoreductase</keyword>
<dbReference type="OrthoDB" id="432169at2759"/>
<evidence type="ECO:0000256" key="8">
    <source>
        <dbReference type="ARBA" id="ARBA00023004"/>
    </source>
</evidence>
<dbReference type="GeneID" id="108082663"/>
<dbReference type="PROSITE" id="PS51296">
    <property type="entry name" value="RIESKE"/>
    <property type="match status" value="1"/>
</dbReference>
<keyword evidence="9" id="KW-0411">Iron-sulfur</keyword>
<dbReference type="SUPFAM" id="SSF50022">
    <property type="entry name" value="ISP domain"/>
    <property type="match status" value="1"/>
</dbReference>
<keyword evidence="8" id="KW-0408">Iron</keyword>
<evidence type="ECO:0000256" key="9">
    <source>
        <dbReference type="ARBA" id="ARBA00023014"/>
    </source>
</evidence>
<reference evidence="12" key="2">
    <citation type="submission" date="2025-08" db="UniProtKB">
        <authorList>
            <consortium name="RefSeq"/>
        </authorList>
    </citation>
    <scope>IDENTIFICATION</scope>
    <source>
        <strain evidence="12">14028-0561.14</strain>
        <tissue evidence="12">Whole fly</tissue>
    </source>
</reference>
<dbReference type="Proteomes" id="UP001652661">
    <property type="component" value="Chromosome 2L"/>
</dbReference>
<dbReference type="InterPro" id="IPR050446">
    <property type="entry name" value="FAD-oxidoreductase/Apoptosis"/>
</dbReference>
<dbReference type="GO" id="GO:0046872">
    <property type="term" value="F:metal ion binding"/>
    <property type="evidence" value="ECO:0007669"/>
    <property type="project" value="UniProtKB-KW"/>
</dbReference>
<keyword evidence="5" id="KW-0479">Metal-binding</keyword>
<organism evidence="11 12">
    <name type="scientific">Drosophila kikkawai</name>
    <name type="common">Fruit fly</name>
    <dbReference type="NCBI Taxonomy" id="30033"/>
    <lineage>
        <taxon>Eukaryota</taxon>
        <taxon>Metazoa</taxon>
        <taxon>Ecdysozoa</taxon>
        <taxon>Arthropoda</taxon>
        <taxon>Hexapoda</taxon>
        <taxon>Insecta</taxon>
        <taxon>Pterygota</taxon>
        <taxon>Neoptera</taxon>
        <taxon>Endopterygota</taxon>
        <taxon>Diptera</taxon>
        <taxon>Brachycera</taxon>
        <taxon>Muscomorpha</taxon>
        <taxon>Ephydroidea</taxon>
        <taxon>Drosophilidae</taxon>
        <taxon>Drosophila</taxon>
        <taxon>Sophophora</taxon>
    </lineage>
</organism>
<accession>A0A6P4IYH4</accession>
<evidence type="ECO:0000259" key="10">
    <source>
        <dbReference type="PROSITE" id="PS51296"/>
    </source>
</evidence>
<dbReference type="RefSeq" id="XP_017033650.2">
    <property type="nucleotide sequence ID" value="XM_017178161.3"/>
</dbReference>
<dbReference type="GO" id="GO:0016651">
    <property type="term" value="F:oxidoreductase activity, acting on NAD(P)H"/>
    <property type="evidence" value="ECO:0007669"/>
    <property type="project" value="TreeGrafter"/>
</dbReference>
<dbReference type="InterPro" id="IPR017941">
    <property type="entry name" value="Rieske_2Fe-2S"/>
</dbReference>
<dbReference type="SUPFAM" id="SSF55424">
    <property type="entry name" value="FAD/NAD-linked reductases, dimerisation (C-terminal) domain"/>
    <property type="match status" value="1"/>
</dbReference>
<dbReference type="CDD" id="cd03478">
    <property type="entry name" value="Rieske_AIFL_N"/>
    <property type="match status" value="1"/>
</dbReference>
<dbReference type="InterPro" id="IPR016156">
    <property type="entry name" value="FAD/NAD-linked_Rdtase_dimer_sf"/>
</dbReference>
<proteinExistence type="inferred from homology"/>
<evidence type="ECO:0000256" key="5">
    <source>
        <dbReference type="ARBA" id="ARBA00022723"/>
    </source>
</evidence>
<dbReference type="Pfam" id="PF00355">
    <property type="entry name" value="Rieske"/>
    <property type="match status" value="1"/>
</dbReference>
<keyword evidence="6" id="KW-0274">FAD</keyword>
<evidence type="ECO:0000256" key="1">
    <source>
        <dbReference type="ARBA" id="ARBA00001974"/>
    </source>
</evidence>
<comment type="similarity">
    <text evidence="2">Belongs to the FAD-dependent oxidoreductase family.</text>
</comment>
<dbReference type="PRINTS" id="PR00368">
    <property type="entry name" value="FADPNR"/>
</dbReference>
<dbReference type="Gene3D" id="2.102.10.10">
    <property type="entry name" value="Rieske [2Fe-2S] iron-sulphur domain"/>
    <property type="match status" value="1"/>
</dbReference>
<dbReference type="GO" id="GO:0005737">
    <property type="term" value="C:cytoplasm"/>
    <property type="evidence" value="ECO:0007669"/>
    <property type="project" value="TreeGrafter"/>
</dbReference>
<gene>
    <name evidence="12" type="primary">LOC108082663</name>
</gene>
<protein>
    <submittedName>
        <fullName evidence="12">Apoptosis-inducing factor 3</fullName>
    </submittedName>
</protein>
<dbReference type="GO" id="GO:0051537">
    <property type="term" value="F:2 iron, 2 sulfur cluster binding"/>
    <property type="evidence" value="ECO:0007669"/>
    <property type="project" value="UniProtKB-KW"/>
</dbReference>
<dbReference type="PRINTS" id="PR00411">
    <property type="entry name" value="PNDRDTASEI"/>
</dbReference>
<dbReference type="InterPro" id="IPR023753">
    <property type="entry name" value="FAD/NAD-binding_dom"/>
</dbReference>
<evidence type="ECO:0000256" key="4">
    <source>
        <dbReference type="ARBA" id="ARBA00022714"/>
    </source>
</evidence>
<feature type="domain" description="Rieske" evidence="10">
    <location>
        <begin position="1"/>
        <end position="84"/>
    </location>
</feature>
<evidence type="ECO:0000256" key="3">
    <source>
        <dbReference type="ARBA" id="ARBA00022630"/>
    </source>
</evidence>
<dbReference type="PANTHER" id="PTHR43557">
    <property type="entry name" value="APOPTOSIS-INDUCING FACTOR 1"/>
    <property type="match status" value="1"/>
</dbReference>